<keyword evidence="3" id="KW-1185">Reference proteome</keyword>
<evidence type="ECO:0000313" key="2">
    <source>
        <dbReference type="EMBL" id="PRY69293.1"/>
    </source>
</evidence>
<reference evidence="2 3" key="1">
    <citation type="submission" date="2018-03" db="EMBL/GenBank/DDBJ databases">
        <title>Comparative analysis of microorganisms from saline springs in Andes Mountain Range, Colombia.</title>
        <authorList>
            <person name="Rubin E."/>
        </authorList>
    </citation>
    <scope>NUCLEOTIDE SEQUENCE [LARGE SCALE GENOMIC DNA]</scope>
    <source>
        <strain evidence="2 3">USBA 854</strain>
    </source>
</reference>
<evidence type="ECO:0000259" key="1">
    <source>
        <dbReference type="Pfam" id="PF13091"/>
    </source>
</evidence>
<dbReference type="Pfam" id="PF13091">
    <property type="entry name" value="PLDc_2"/>
    <property type="match status" value="1"/>
</dbReference>
<dbReference type="CDD" id="cd09129">
    <property type="entry name" value="PLDc_unchar2_1"/>
    <property type="match status" value="1"/>
</dbReference>
<dbReference type="SUPFAM" id="SSF56024">
    <property type="entry name" value="Phospholipase D/nuclease"/>
    <property type="match status" value="2"/>
</dbReference>
<dbReference type="EMBL" id="PVTM01000014">
    <property type="protein sequence ID" value="PRY69293.1"/>
    <property type="molecule type" value="Genomic_DNA"/>
</dbReference>
<evidence type="ECO:0000313" key="3">
    <source>
        <dbReference type="Proteomes" id="UP000239896"/>
    </source>
</evidence>
<feature type="domain" description="Phospholipase D-like" evidence="1">
    <location>
        <begin position="301"/>
        <end position="439"/>
    </location>
</feature>
<organism evidence="2 3">
    <name type="scientific">Halomonas ventosae</name>
    <dbReference type="NCBI Taxonomy" id="229007"/>
    <lineage>
        <taxon>Bacteria</taxon>
        <taxon>Pseudomonadati</taxon>
        <taxon>Pseudomonadota</taxon>
        <taxon>Gammaproteobacteria</taxon>
        <taxon>Oceanospirillales</taxon>
        <taxon>Halomonadaceae</taxon>
        <taxon>Halomonas</taxon>
    </lineage>
</organism>
<name>A0A2T0VGG4_9GAMM</name>
<dbReference type="Gene3D" id="3.30.870.10">
    <property type="entry name" value="Endonuclease Chain A"/>
    <property type="match status" value="2"/>
</dbReference>
<comment type="caution">
    <text evidence="2">The sequence shown here is derived from an EMBL/GenBank/DDBJ whole genome shotgun (WGS) entry which is preliminary data.</text>
</comment>
<dbReference type="RefSeq" id="WP_106232023.1">
    <property type="nucleotide sequence ID" value="NZ_PVTM01000014.1"/>
</dbReference>
<sequence>MWPWVVMALLVAWVAMGAWQRYKPLPEGVSRAFPERLADEVRFLADETWYSPAGERHTRRQIFDEVLAMIGQARRLVVLDMFLFNDFAGAADGQAFRPLSAEVSDALIDQKRRHPDLAAVVITDPLNTLYGGLELDHLQALRDAGVRVVITDLNRLRASNPLWSGGWHLGPRWLGNGSDGGWLPNALGPGRVPLRSYLALLNFNANHRKTLVVDHGDRWAGLVTSANPHDASSLHGNVALRFEGAAALDLLASERPVAGWSGVSLAGPAPPVDEHGSSGKARLQVLTEGAIRDALLAAIEASGEGDRLDMAVFYLAHREVIAALVAAKGRGVALRVLLDPNRDAFGLEKGGIPNRPVARELHEAGIPLRWCASRGEQCHSKLLLRRPAETGGEAEMILGSANFTRRNLDDLNLETSVRLAGPVETPALLDAAAFFERRWQNAPQRITSEPFEALDDTTAWQRLRYRVMEATGLSTF</sequence>
<protein>
    <submittedName>
        <fullName evidence="2">Phospholipase D-like protein</fullName>
    </submittedName>
</protein>
<dbReference type="AlphaFoldDB" id="A0A2T0VGG4"/>
<proteinExistence type="predicted"/>
<dbReference type="Proteomes" id="UP000239896">
    <property type="component" value="Unassembled WGS sequence"/>
</dbReference>
<gene>
    <name evidence="2" type="ORF">BCL64_11486</name>
</gene>
<accession>A0A2T0VGG4</accession>
<dbReference type="CDD" id="cd09130">
    <property type="entry name" value="PLDc_unchar2_2"/>
    <property type="match status" value="1"/>
</dbReference>
<dbReference type="InterPro" id="IPR025202">
    <property type="entry name" value="PLD-like_dom"/>
</dbReference>